<dbReference type="eggNOG" id="ENOG50300TW">
    <property type="taxonomic scope" value="Bacteria"/>
</dbReference>
<reference evidence="1" key="1">
    <citation type="journal article" date="2013" name="Genome Announc.">
        <title>Draft Genome Sequence of Loktanella cinnabarina LL-001T, Isolated from Deep-Sea Floor Sediment.</title>
        <authorList>
            <person name="Nishi S."/>
            <person name="Tsubouchi T."/>
            <person name="Takaki Y."/>
            <person name="Koyanagi R."/>
            <person name="Satoh N."/>
            <person name="Maruyama T."/>
            <person name="Hatada Y."/>
        </authorList>
    </citation>
    <scope>NUCLEOTIDE SEQUENCE [LARGE SCALE GENOMIC DNA]</scope>
    <source>
        <strain evidence="1">LL-001</strain>
    </source>
</reference>
<name>U2Z7I1_9RHOB</name>
<dbReference type="STRING" id="1337093.MBELCI_3069"/>
<dbReference type="Proteomes" id="UP000016566">
    <property type="component" value="Unassembled WGS sequence"/>
</dbReference>
<dbReference type="PROSITE" id="PS51257">
    <property type="entry name" value="PROKAR_LIPOPROTEIN"/>
    <property type="match status" value="1"/>
</dbReference>
<accession>U2Z7I1</accession>
<protein>
    <submittedName>
        <fullName evidence="1">Uncharacterized protein</fullName>
    </submittedName>
</protein>
<organism evidence="1 2">
    <name type="scientific">Limimaricola cinnabarinus LL-001</name>
    <dbReference type="NCBI Taxonomy" id="1337093"/>
    <lineage>
        <taxon>Bacteria</taxon>
        <taxon>Pseudomonadati</taxon>
        <taxon>Pseudomonadota</taxon>
        <taxon>Alphaproteobacteria</taxon>
        <taxon>Rhodobacterales</taxon>
        <taxon>Paracoccaceae</taxon>
        <taxon>Limimaricola</taxon>
    </lineage>
</organism>
<comment type="caution">
    <text evidence="1">The sequence shown here is derived from an EMBL/GenBank/DDBJ whole genome shotgun (WGS) entry which is preliminary data.</text>
</comment>
<proteinExistence type="predicted"/>
<sequence>MPRFLPSVALALLVAGCTQFPEIDARVPEAERNAPPPRLIPLAPLLARADAATLQSRVSPEAGAVLEARAATLSERPVPTATARTPDAAARLAALSARAEALREGAVIAQDTRARMDAGVTLPAALQ</sequence>
<evidence type="ECO:0000313" key="2">
    <source>
        <dbReference type="Proteomes" id="UP000016566"/>
    </source>
</evidence>
<gene>
    <name evidence="1" type="ORF">MBELCI_3069</name>
</gene>
<dbReference type="RefSeq" id="WP_021695118.1">
    <property type="nucleotide sequence ID" value="NZ_BATB01000056.1"/>
</dbReference>
<evidence type="ECO:0000313" key="1">
    <source>
        <dbReference type="EMBL" id="GAD57017.1"/>
    </source>
</evidence>
<dbReference type="EMBL" id="BATB01000056">
    <property type="protein sequence ID" value="GAD57017.1"/>
    <property type="molecule type" value="Genomic_DNA"/>
</dbReference>
<dbReference type="AlphaFoldDB" id="U2Z7I1"/>
<keyword evidence="2" id="KW-1185">Reference proteome</keyword>